<evidence type="ECO:0000313" key="3">
    <source>
        <dbReference type="EMBL" id="KAK6159731.1"/>
    </source>
</evidence>
<evidence type="ECO:0000313" key="2">
    <source>
        <dbReference type="EMBL" id="KAK6139492.1"/>
    </source>
</evidence>
<reference evidence="2" key="2">
    <citation type="submission" date="2024-01" db="EMBL/GenBank/DDBJ databases">
        <authorList>
            <person name="Ma L."/>
        </authorList>
    </citation>
    <scope>NUCLEOTIDE SEQUENCE</scope>
    <source>
        <strain evidence="2">DH-2019</strain>
        <tissue evidence="2">Leaves</tissue>
    </source>
</reference>
<keyword evidence="1" id="KW-0472">Membrane</keyword>
<dbReference type="PANTHER" id="PTHR35490:SF3">
    <property type="entry name" value="(WILD MALAYSIAN BANANA) HYPOTHETICAL PROTEIN"/>
    <property type="match status" value="1"/>
</dbReference>
<organism evidence="2 4">
    <name type="scientific">Rehmannia glutinosa</name>
    <name type="common">Chinese foxglove</name>
    <dbReference type="NCBI Taxonomy" id="99300"/>
    <lineage>
        <taxon>Eukaryota</taxon>
        <taxon>Viridiplantae</taxon>
        <taxon>Streptophyta</taxon>
        <taxon>Embryophyta</taxon>
        <taxon>Tracheophyta</taxon>
        <taxon>Spermatophyta</taxon>
        <taxon>Magnoliopsida</taxon>
        <taxon>eudicotyledons</taxon>
        <taxon>Gunneridae</taxon>
        <taxon>Pentapetalae</taxon>
        <taxon>asterids</taxon>
        <taxon>lamiids</taxon>
        <taxon>Lamiales</taxon>
        <taxon>Orobanchaceae</taxon>
        <taxon>Rehmannieae</taxon>
        <taxon>Rehmannia</taxon>
    </lineage>
</organism>
<evidence type="ECO:0000313" key="4">
    <source>
        <dbReference type="Proteomes" id="UP001318860"/>
    </source>
</evidence>
<name>A0ABR0VWY7_REHGL</name>
<comment type="caution">
    <text evidence="2">The sequence shown here is derived from an EMBL/GenBank/DDBJ whole genome shotgun (WGS) entry which is preliminary data.</text>
</comment>
<keyword evidence="1" id="KW-0812">Transmembrane</keyword>
<protein>
    <submittedName>
        <fullName evidence="2">Uncharacterized protein</fullName>
    </submittedName>
</protein>
<dbReference type="EMBL" id="JABTTQ020000412">
    <property type="protein sequence ID" value="KAK6139492.1"/>
    <property type="molecule type" value="Genomic_DNA"/>
</dbReference>
<dbReference type="PANTHER" id="PTHR35490">
    <property type="entry name" value="BACTERIOPHAGE N4 ADSORPTION B PROTEIN"/>
    <property type="match status" value="1"/>
</dbReference>
<feature type="transmembrane region" description="Helical" evidence="1">
    <location>
        <begin position="161"/>
        <end position="182"/>
    </location>
</feature>
<evidence type="ECO:0000256" key="1">
    <source>
        <dbReference type="SAM" id="Phobius"/>
    </source>
</evidence>
<accession>A0ABR0VWY7</accession>
<dbReference type="Proteomes" id="UP001318860">
    <property type="component" value="Unassembled WGS sequence"/>
</dbReference>
<reference evidence="2 4" key="1">
    <citation type="journal article" date="2021" name="Comput. Struct. Biotechnol. J.">
        <title>De novo genome assembly of the potent medicinal plant Rehmannia glutinosa using nanopore technology.</title>
        <authorList>
            <person name="Ma L."/>
            <person name="Dong C."/>
            <person name="Song C."/>
            <person name="Wang X."/>
            <person name="Zheng X."/>
            <person name="Niu Y."/>
            <person name="Chen S."/>
            <person name="Feng W."/>
        </authorList>
    </citation>
    <scope>NUCLEOTIDE SEQUENCE [LARGE SCALE GENOMIC DNA]</scope>
    <source>
        <strain evidence="2">DH-2019</strain>
    </source>
</reference>
<sequence length="207" mass="23606">MADNVLTTLDSSKTQWYHYSGIESELHATRLRILKEIVRRKCAEETVMVMRGQWERICDFMSEAGLTIPSPPAASDNMQIENNSIDQEVVVTRFVAEAIERGIARAEAEEAAALEDQEILGPRDRLHYYEIVNHELSQRKLVDQEIARRQKEKKRSGRRRWMWSLMGLSIAIGASFVAYSYIPHLSSLKSSDADSIDVSRVSHSHST</sequence>
<proteinExistence type="predicted"/>
<dbReference type="EMBL" id="JABTTQ020000003">
    <property type="protein sequence ID" value="KAK6159731.1"/>
    <property type="molecule type" value="Genomic_DNA"/>
</dbReference>
<keyword evidence="4" id="KW-1185">Reference proteome</keyword>
<keyword evidence="1" id="KW-1133">Transmembrane helix</keyword>
<gene>
    <name evidence="3" type="ORF">DH2020_003112</name>
    <name evidence="2" type="ORF">DH2020_026752</name>
</gene>